<dbReference type="InterPro" id="IPR011989">
    <property type="entry name" value="ARM-like"/>
</dbReference>
<dbReference type="InterPro" id="IPR016024">
    <property type="entry name" value="ARM-type_fold"/>
</dbReference>
<dbReference type="Gene3D" id="1.25.10.10">
    <property type="entry name" value="Leucine-rich Repeat Variant"/>
    <property type="match status" value="1"/>
</dbReference>
<evidence type="ECO:0008006" key="3">
    <source>
        <dbReference type="Google" id="ProtNLM"/>
    </source>
</evidence>
<evidence type="ECO:0000313" key="2">
    <source>
        <dbReference type="Proteomes" id="UP000520814"/>
    </source>
</evidence>
<proteinExistence type="predicted"/>
<name>A0A7W9SS39_ARMRO</name>
<organism evidence="1 2">
    <name type="scientific">Armatimonas rosea</name>
    <dbReference type="NCBI Taxonomy" id="685828"/>
    <lineage>
        <taxon>Bacteria</taxon>
        <taxon>Bacillati</taxon>
        <taxon>Armatimonadota</taxon>
        <taxon>Armatimonadia</taxon>
        <taxon>Armatimonadales</taxon>
        <taxon>Armatimonadaceae</taxon>
        <taxon>Armatimonas</taxon>
    </lineage>
</organism>
<reference evidence="1 2" key="1">
    <citation type="submission" date="2020-08" db="EMBL/GenBank/DDBJ databases">
        <title>Genomic Encyclopedia of Type Strains, Phase IV (KMG-IV): sequencing the most valuable type-strain genomes for metagenomic binning, comparative biology and taxonomic classification.</title>
        <authorList>
            <person name="Goeker M."/>
        </authorList>
    </citation>
    <scope>NUCLEOTIDE SEQUENCE [LARGE SCALE GENOMIC DNA]</scope>
    <source>
        <strain evidence="1 2">DSM 23562</strain>
    </source>
</reference>
<dbReference type="EMBL" id="JACHGW010000003">
    <property type="protein sequence ID" value="MBB6051802.1"/>
    <property type="molecule type" value="Genomic_DNA"/>
</dbReference>
<comment type="caution">
    <text evidence="1">The sequence shown here is derived from an EMBL/GenBank/DDBJ whole genome shotgun (WGS) entry which is preliminary data.</text>
</comment>
<dbReference type="Proteomes" id="UP000520814">
    <property type="component" value="Unassembled WGS sequence"/>
</dbReference>
<dbReference type="SUPFAM" id="SSF48371">
    <property type="entry name" value="ARM repeat"/>
    <property type="match status" value="1"/>
</dbReference>
<gene>
    <name evidence="1" type="ORF">HNQ39_003612</name>
</gene>
<accession>A0A7W9SS39</accession>
<dbReference type="RefSeq" id="WP_184199540.1">
    <property type="nucleotide sequence ID" value="NZ_JACHGW010000003.1"/>
</dbReference>
<keyword evidence="2" id="KW-1185">Reference proteome</keyword>
<protein>
    <recommendedName>
        <fullName evidence="3">HEAT repeat domain-containing protein</fullName>
    </recommendedName>
</protein>
<sequence length="213" mass="23833">MRHVTPHERLLAQARDPRLTTSALLAQALEAVRQDWESDQDIHNPALLILQQRVTEEVFVAASTLCMRPDPAERHLGVLILREFPGLGRPKPFAVRALPVLERLVERETDALVLSFAVSAIGWQQHPLARPLLLRFLHHPDAALRRLVASNLTCCDLANPLPPESIRAYEQLCQDPDDDVRWYAHATLQDLVEYAVPLPPAQKAALTRLLAGG</sequence>
<dbReference type="AlphaFoldDB" id="A0A7W9SS39"/>
<evidence type="ECO:0000313" key="1">
    <source>
        <dbReference type="EMBL" id="MBB6051802.1"/>
    </source>
</evidence>